<dbReference type="Proteomes" id="UP000494165">
    <property type="component" value="Unassembled WGS sequence"/>
</dbReference>
<proteinExistence type="predicted"/>
<gene>
    <name evidence="1" type="ORF">CLODIP_2_CD01040</name>
</gene>
<protein>
    <submittedName>
        <fullName evidence="1">Uncharacterized protein</fullName>
    </submittedName>
</protein>
<dbReference type="EMBL" id="CADEPI010000257">
    <property type="protein sequence ID" value="CAB3382097.1"/>
    <property type="molecule type" value="Genomic_DNA"/>
</dbReference>
<name>A0A8S1DND0_9INSE</name>
<evidence type="ECO:0000313" key="1">
    <source>
        <dbReference type="EMBL" id="CAB3382097.1"/>
    </source>
</evidence>
<reference evidence="1 2" key="1">
    <citation type="submission" date="2020-04" db="EMBL/GenBank/DDBJ databases">
        <authorList>
            <person name="Alioto T."/>
            <person name="Alioto T."/>
            <person name="Gomez Garrido J."/>
        </authorList>
    </citation>
    <scope>NUCLEOTIDE SEQUENCE [LARGE SCALE GENOMIC DNA]</scope>
</reference>
<keyword evidence="2" id="KW-1185">Reference proteome</keyword>
<dbReference type="AlphaFoldDB" id="A0A8S1DND0"/>
<comment type="caution">
    <text evidence="1">The sequence shown here is derived from an EMBL/GenBank/DDBJ whole genome shotgun (WGS) entry which is preliminary data.</text>
</comment>
<accession>A0A8S1DND0</accession>
<sequence length="430" mass="49974">MRERIPALLSLQDLAINTIVKNIGGYRDLIQKTLSPPTRKIVFDRAMERIKDIGEDKVWAALPYLDQHRTTESFSSEDFAGIFRLQGKILQIPKGRISMEEFLQYLVEFVPNLKQLEIQGPRKTFVDKILYKKIELEPLATDLILKMENLTHISMDDVRIKFSGFLRVCEENQNLQSIQAQNILIDIQPLNSIKNILKKHDSKFDQQEYDLQKFPKKIGIAFKKTSDQEHYREAKLTLPNDFLDQIPSGVTKLEIFSQKPADILSERSCLLRILRREGGSAKSLFLHRIRPELNITFRHIFEHCHELEVLGVHSSCVRHDEQIGSFSKLKILVWLDRENVGTVRLDKIFTAPLLHQIAIHASRFDLGDTESLLSRIRNRKIMTEVTHVWIKYFVDREQVVLNAEAELRELVRELRLLGVSVNLDISDIQH</sequence>
<evidence type="ECO:0000313" key="2">
    <source>
        <dbReference type="Proteomes" id="UP000494165"/>
    </source>
</evidence>
<organism evidence="1 2">
    <name type="scientific">Cloeon dipterum</name>
    <dbReference type="NCBI Taxonomy" id="197152"/>
    <lineage>
        <taxon>Eukaryota</taxon>
        <taxon>Metazoa</taxon>
        <taxon>Ecdysozoa</taxon>
        <taxon>Arthropoda</taxon>
        <taxon>Hexapoda</taxon>
        <taxon>Insecta</taxon>
        <taxon>Pterygota</taxon>
        <taxon>Palaeoptera</taxon>
        <taxon>Ephemeroptera</taxon>
        <taxon>Pisciforma</taxon>
        <taxon>Baetidae</taxon>
        <taxon>Cloeon</taxon>
    </lineage>
</organism>